<dbReference type="RefSeq" id="WP_344539105.1">
    <property type="nucleotide sequence ID" value="NZ_BAAATD010000002.1"/>
</dbReference>
<keyword evidence="2" id="KW-0812">Transmembrane</keyword>
<protein>
    <submittedName>
        <fullName evidence="3">Uncharacterized protein</fullName>
    </submittedName>
</protein>
<comment type="caution">
    <text evidence="3">The sequence shown here is derived from an EMBL/GenBank/DDBJ whole genome shotgun (WGS) entry which is preliminary data.</text>
</comment>
<gene>
    <name evidence="3" type="ORF">GCM10010411_15400</name>
</gene>
<keyword evidence="2" id="KW-0472">Membrane</keyword>
<accession>A0ABN3PGP9</accession>
<feature type="transmembrane region" description="Helical" evidence="2">
    <location>
        <begin position="35"/>
        <end position="57"/>
    </location>
</feature>
<sequence length="61" mass="6458">MTTDETRPENPEEERGEAYQAPAMLRISGADDAEIGIAVAIVVAAAWGIGIGIGWGWGWSN</sequence>
<keyword evidence="4" id="KW-1185">Reference proteome</keyword>
<feature type="region of interest" description="Disordered" evidence="1">
    <location>
        <begin position="1"/>
        <end position="20"/>
    </location>
</feature>
<reference evidence="3 4" key="1">
    <citation type="journal article" date="2019" name="Int. J. Syst. Evol. Microbiol.">
        <title>The Global Catalogue of Microorganisms (GCM) 10K type strain sequencing project: providing services to taxonomists for standard genome sequencing and annotation.</title>
        <authorList>
            <consortium name="The Broad Institute Genomics Platform"/>
            <consortium name="The Broad Institute Genome Sequencing Center for Infectious Disease"/>
            <person name="Wu L."/>
            <person name="Ma J."/>
        </authorList>
    </citation>
    <scope>NUCLEOTIDE SEQUENCE [LARGE SCALE GENOMIC DNA]</scope>
    <source>
        <strain evidence="3 4">JCM 6833</strain>
    </source>
</reference>
<feature type="compositionally biased region" description="Basic and acidic residues" evidence="1">
    <location>
        <begin position="1"/>
        <end position="10"/>
    </location>
</feature>
<dbReference type="EMBL" id="BAAATD010000002">
    <property type="protein sequence ID" value="GAA2583617.1"/>
    <property type="molecule type" value="Genomic_DNA"/>
</dbReference>
<keyword evidence="2" id="KW-1133">Transmembrane helix</keyword>
<evidence type="ECO:0000313" key="3">
    <source>
        <dbReference type="EMBL" id="GAA2583617.1"/>
    </source>
</evidence>
<organism evidence="3 4">
    <name type="scientific">Actinomadura fulvescens</name>
    <dbReference type="NCBI Taxonomy" id="46160"/>
    <lineage>
        <taxon>Bacteria</taxon>
        <taxon>Bacillati</taxon>
        <taxon>Actinomycetota</taxon>
        <taxon>Actinomycetes</taxon>
        <taxon>Streptosporangiales</taxon>
        <taxon>Thermomonosporaceae</taxon>
        <taxon>Actinomadura</taxon>
    </lineage>
</organism>
<evidence type="ECO:0000256" key="2">
    <source>
        <dbReference type="SAM" id="Phobius"/>
    </source>
</evidence>
<proteinExistence type="predicted"/>
<dbReference type="Proteomes" id="UP001501509">
    <property type="component" value="Unassembled WGS sequence"/>
</dbReference>
<name>A0ABN3PGP9_9ACTN</name>
<evidence type="ECO:0000256" key="1">
    <source>
        <dbReference type="SAM" id="MobiDB-lite"/>
    </source>
</evidence>
<evidence type="ECO:0000313" key="4">
    <source>
        <dbReference type="Proteomes" id="UP001501509"/>
    </source>
</evidence>